<keyword evidence="1" id="KW-1133">Transmembrane helix</keyword>
<evidence type="ECO:0000256" key="1">
    <source>
        <dbReference type="SAM" id="Phobius"/>
    </source>
</evidence>
<reference evidence="4" key="1">
    <citation type="submission" date="2011-07" db="EMBL/GenBank/DDBJ databases">
        <title>The complete genome of Cyclobacterium marinum DSM 745.</title>
        <authorList>
            <person name="Lucas S."/>
            <person name="Han J."/>
            <person name="Lapidus A."/>
            <person name="Bruce D."/>
            <person name="Goodwin L."/>
            <person name="Pitluck S."/>
            <person name="Peters L."/>
            <person name="Kyrpides N."/>
            <person name="Mavromatis K."/>
            <person name="Ivanova N."/>
            <person name="Ovchinnikova G."/>
            <person name="Chertkov O."/>
            <person name="Detter J.C."/>
            <person name="Tapia R."/>
            <person name="Han C."/>
            <person name="Land M."/>
            <person name="Hauser L."/>
            <person name="Markowitz V."/>
            <person name="Cheng J.-F."/>
            <person name="Hugenholtz P."/>
            <person name="Woyke T."/>
            <person name="Wu D."/>
            <person name="Tindall B."/>
            <person name="Schuetze A."/>
            <person name="Brambilla E."/>
            <person name="Klenk H.-P."/>
            <person name="Eisen J.A."/>
        </authorList>
    </citation>
    <scope>NUCLEOTIDE SEQUENCE [LARGE SCALE GENOMIC DNA]</scope>
    <source>
        <strain evidence="4">ATCC 25205 / DSM 745 / LMG 13164 / NCIMB 1802</strain>
    </source>
</reference>
<name>G0IXS9_CYCMS</name>
<proteinExistence type="predicted"/>
<dbReference type="OrthoDB" id="1036575at2"/>
<evidence type="ECO:0000313" key="3">
    <source>
        <dbReference type="EMBL" id="AEL28076.1"/>
    </source>
</evidence>
<dbReference type="Proteomes" id="UP000001635">
    <property type="component" value="Chromosome"/>
</dbReference>
<feature type="transmembrane region" description="Helical" evidence="1">
    <location>
        <begin position="7"/>
        <end position="24"/>
    </location>
</feature>
<keyword evidence="4" id="KW-1185">Reference proteome</keyword>
<sequence>MNRLPGLLVLAGVILLVLFFYSNPEVLDKIWLWLVGFIGYLIVLLGKGYEKIKGLFIENNPAPNPTTPKENINHKIKHLKETQASDLESIKSLIENEDVATIPEALITILRYLDDGNTTLGLMFIQKKFFAYTLEDTHRDEKVPGGTRIPEGHYKLGINENLSPLTQRYRNRFPWFSHHIEIKEIPNYDKVYVHIGNSHRDTEGCILIADGVNAASTEKMILQSQKAYERFYKMVLPKINQNEPLTINILNENWFEILTKKQQLVNA</sequence>
<dbReference type="RefSeq" id="WP_014022360.1">
    <property type="nucleotide sequence ID" value="NC_015914.1"/>
</dbReference>
<dbReference type="InterPro" id="IPR043732">
    <property type="entry name" value="DUF5675"/>
</dbReference>
<feature type="transmembrane region" description="Helical" evidence="1">
    <location>
        <begin position="30"/>
        <end position="49"/>
    </location>
</feature>
<evidence type="ECO:0000259" key="2">
    <source>
        <dbReference type="Pfam" id="PF18925"/>
    </source>
</evidence>
<dbReference type="Pfam" id="PF18925">
    <property type="entry name" value="DUF5675"/>
    <property type="match status" value="1"/>
</dbReference>
<protein>
    <recommendedName>
        <fullName evidence="2">DUF5675 domain-containing protein</fullName>
    </recommendedName>
</protein>
<dbReference type="eggNOG" id="ENOG5032UUQ">
    <property type="taxonomic scope" value="Bacteria"/>
</dbReference>
<keyword evidence="1" id="KW-0472">Membrane</keyword>
<organism evidence="3 4">
    <name type="scientific">Cyclobacterium marinum (strain ATCC 25205 / DSM 745 / LMG 13164 / NCIMB 1802)</name>
    <name type="common">Flectobacillus marinus</name>
    <dbReference type="NCBI Taxonomy" id="880070"/>
    <lineage>
        <taxon>Bacteria</taxon>
        <taxon>Pseudomonadati</taxon>
        <taxon>Bacteroidota</taxon>
        <taxon>Cytophagia</taxon>
        <taxon>Cytophagales</taxon>
        <taxon>Cyclobacteriaceae</taxon>
        <taxon>Cyclobacterium</taxon>
    </lineage>
</organism>
<evidence type="ECO:0000313" key="4">
    <source>
        <dbReference type="Proteomes" id="UP000001635"/>
    </source>
</evidence>
<dbReference type="EMBL" id="CP002955">
    <property type="protein sequence ID" value="AEL28076.1"/>
    <property type="molecule type" value="Genomic_DNA"/>
</dbReference>
<dbReference type="STRING" id="880070.Cycma_4374"/>
<dbReference type="HOGENOM" id="CLU_1040997_0_0_10"/>
<feature type="domain" description="DUF5675" evidence="2">
    <location>
        <begin position="108"/>
        <end position="235"/>
    </location>
</feature>
<accession>G0IXS9</accession>
<gene>
    <name evidence="3" type="ordered locus">Cycma_4374</name>
</gene>
<dbReference type="KEGG" id="cmr:Cycma_4374"/>
<keyword evidence="1" id="KW-0812">Transmembrane</keyword>
<dbReference type="AlphaFoldDB" id="G0IXS9"/>